<dbReference type="EMBL" id="CH902617">
    <property type="protein sequence ID" value="EDV43176.1"/>
    <property type="molecule type" value="Genomic_DNA"/>
</dbReference>
<dbReference type="HOGENOM" id="CLU_040098_0_0_1"/>
<feature type="compositionally biased region" description="Basic and acidic residues" evidence="3">
    <location>
        <begin position="454"/>
        <end position="468"/>
    </location>
</feature>
<evidence type="ECO:0000259" key="4">
    <source>
        <dbReference type="SMART" id="SM00198"/>
    </source>
</evidence>
<dbReference type="AlphaFoldDB" id="B3M0H0"/>
<dbReference type="GO" id="GO:0050829">
    <property type="term" value="P:defense response to Gram-negative bacterium"/>
    <property type="evidence" value="ECO:0007669"/>
    <property type="project" value="EnsemblMetazoa"/>
</dbReference>
<dbReference type="Pfam" id="PF00188">
    <property type="entry name" value="CAP"/>
    <property type="match status" value="1"/>
</dbReference>
<evidence type="ECO:0000256" key="3">
    <source>
        <dbReference type="SAM" id="MobiDB-lite"/>
    </source>
</evidence>
<evidence type="ECO:0000256" key="1">
    <source>
        <dbReference type="ARBA" id="ARBA00004613"/>
    </source>
</evidence>
<dbReference type="InterPro" id="IPR014044">
    <property type="entry name" value="CAP_dom"/>
</dbReference>
<dbReference type="InParanoid" id="B3M0H0"/>
<dbReference type="InterPro" id="IPR035940">
    <property type="entry name" value="CAP_sf"/>
</dbReference>
<keyword evidence="2" id="KW-0964">Secreted</keyword>
<feature type="compositionally biased region" description="Low complexity" evidence="3">
    <location>
        <begin position="1"/>
        <end position="50"/>
    </location>
</feature>
<evidence type="ECO:0000313" key="6">
    <source>
        <dbReference type="Proteomes" id="UP000007801"/>
    </source>
</evidence>
<dbReference type="GO" id="GO:0005576">
    <property type="term" value="C:extracellular region"/>
    <property type="evidence" value="ECO:0007669"/>
    <property type="project" value="UniProtKB-SubCell"/>
</dbReference>
<organism evidence="5 6">
    <name type="scientific">Drosophila ananassae</name>
    <name type="common">Fruit fly</name>
    <dbReference type="NCBI Taxonomy" id="7217"/>
    <lineage>
        <taxon>Eukaryota</taxon>
        <taxon>Metazoa</taxon>
        <taxon>Ecdysozoa</taxon>
        <taxon>Arthropoda</taxon>
        <taxon>Hexapoda</taxon>
        <taxon>Insecta</taxon>
        <taxon>Pterygota</taxon>
        <taxon>Neoptera</taxon>
        <taxon>Endopterygota</taxon>
        <taxon>Diptera</taxon>
        <taxon>Brachycera</taxon>
        <taxon>Muscomorpha</taxon>
        <taxon>Ephydroidea</taxon>
        <taxon>Drosophilidae</taxon>
        <taxon>Drosophila</taxon>
        <taxon>Sophophora</taxon>
    </lineage>
</organism>
<protein>
    <recommendedName>
        <fullName evidence="4">SCP domain-containing protein</fullName>
    </recommendedName>
</protein>
<dbReference type="OMA" id="EMFHGRR"/>
<accession>B3M0H0</accession>
<dbReference type="FunCoup" id="B3M0H0">
    <property type="interactions" value="31"/>
</dbReference>
<feature type="region of interest" description="Disordered" evidence="3">
    <location>
        <begin position="1"/>
        <end position="57"/>
    </location>
</feature>
<dbReference type="OrthoDB" id="414826at2759"/>
<keyword evidence="6" id="KW-1185">Reference proteome</keyword>
<comment type="subcellular location">
    <subcellularLocation>
        <location evidence="1">Secreted</location>
    </subcellularLocation>
</comment>
<feature type="region of interest" description="Disordered" evidence="3">
    <location>
        <begin position="454"/>
        <end position="474"/>
    </location>
</feature>
<dbReference type="CDD" id="cd05380">
    <property type="entry name" value="CAP_euk"/>
    <property type="match status" value="1"/>
</dbReference>
<reference evidence="5 6" key="1">
    <citation type="journal article" date="2007" name="Nature">
        <title>Evolution of genes and genomes on the Drosophila phylogeny.</title>
        <authorList>
            <consortium name="Drosophila 12 Genomes Consortium"/>
            <person name="Clark A.G."/>
            <person name="Eisen M.B."/>
            <person name="Smith D.R."/>
            <person name="Bergman C.M."/>
            <person name="Oliver B."/>
            <person name="Markow T.A."/>
            <person name="Kaufman T.C."/>
            <person name="Kellis M."/>
            <person name="Gelbart W."/>
            <person name="Iyer V.N."/>
            <person name="Pollard D.A."/>
            <person name="Sackton T.B."/>
            <person name="Larracuente A.M."/>
            <person name="Singh N.D."/>
            <person name="Abad J.P."/>
            <person name="Abt D.N."/>
            <person name="Adryan B."/>
            <person name="Aguade M."/>
            <person name="Akashi H."/>
            <person name="Anderson W.W."/>
            <person name="Aquadro C.F."/>
            <person name="Ardell D.H."/>
            <person name="Arguello R."/>
            <person name="Artieri C.G."/>
            <person name="Barbash D.A."/>
            <person name="Barker D."/>
            <person name="Barsanti P."/>
            <person name="Batterham P."/>
            <person name="Batzoglou S."/>
            <person name="Begun D."/>
            <person name="Bhutkar A."/>
            <person name="Blanco E."/>
            <person name="Bosak S.A."/>
            <person name="Bradley R.K."/>
            <person name="Brand A.D."/>
            <person name="Brent M.R."/>
            <person name="Brooks A.N."/>
            <person name="Brown R.H."/>
            <person name="Butlin R.K."/>
            <person name="Caggese C."/>
            <person name="Calvi B.R."/>
            <person name="Bernardo de Carvalho A."/>
            <person name="Caspi A."/>
            <person name="Castrezana S."/>
            <person name="Celniker S.E."/>
            <person name="Chang J.L."/>
            <person name="Chapple C."/>
            <person name="Chatterji S."/>
            <person name="Chinwalla A."/>
            <person name="Civetta A."/>
            <person name="Clifton S.W."/>
            <person name="Comeron J.M."/>
            <person name="Costello J.C."/>
            <person name="Coyne J.A."/>
            <person name="Daub J."/>
            <person name="David R.G."/>
            <person name="Delcher A.L."/>
            <person name="Delehaunty K."/>
            <person name="Do C.B."/>
            <person name="Ebling H."/>
            <person name="Edwards K."/>
            <person name="Eickbush T."/>
            <person name="Evans J.D."/>
            <person name="Filipski A."/>
            <person name="Findeiss S."/>
            <person name="Freyhult E."/>
            <person name="Fulton L."/>
            <person name="Fulton R."/>
            <person name="Garcia A.C."/>
            <person name="Gardiner A."/>
            <person name="Garfield D.A."/>
            <person name="Garvin B.E."/>
            <person name="Gibson G."/>
            <person name="Gilbert D."/>
            <person name="Gnerre S."/>
            <person name="Godfrey J."/>
            <person name="Good R."/>
            <person name="Gotea V."/>
            <person name="Gravely B."/>
            <person name="Greenberg A.J."/>
            <person name="Griffiths-Jones S."/>
            <person name="Gross S."/>
            <person name="Guigo R."/>
            <person name="Gustafson E.A."/>
            <person name="Haerty W."/>
            <person name="Hahn M.W."/>
            <person name="Halligan D.L."/>
            <person name="Halpern A.L."/>
            <person name="Halter G.M."/>
            <person name="Han M.V."/>
            <person name="Heger A."/>
            <person name="Hillier L."/>
            <person name="Hinrichs A.S."/>
            <person name="Holmes I."/>
            <person name="Hoskins R.A."/>
            <person name="Hubisz M.J."/>
            <person name="Hultmark D."/>
            <person name="Huntley M.A."/>
            <person name="Jaffe D.B."/>
            <person name="Jagadeeshan S."/>
            <person name="Jeck W.R."/>
            <person name="Johnson J."/>
            <person name="Jones C.D."/>
            <person name="Jordan W.C."/>
            <person name="Karpen G.H."/>
            <person name="Kataoka E."/>
            <person name="Keightley P.D."/>
            <person name="Kheradpour P."/>
            <person name="Kirkness E.F."/>
            <person name="Koerich L.B."/>
            <person name="Kristiansen K."/>
            <person name="Kudrna D."/>
            <person name="Kulathinal R.J."/>
            <person name="Kumar S."/>
            <person name="Kwok R."/>
            <person name="Lander E."/>
            <person name="Langley C.H."/>
            <person name="Lapoint R."/>
            <person name="Lazzaro B.P."/>
            <person name="Lee S.J."/>
            <person name="Levesque L."/>
            <person name="Li R."/>
            <person name="Lin C.F."/>
            <person name="Lin M.F."/>
            <person name="Lindblad-Toh K."/>
            <person name="Llopart A."/>
            <person name="Long M."/>
            <person name="Low L."/>
            <person name="Lozovsky E."/>
            <person name="Lu J."/>
            <person name="Luo M."/>
            <person name="Machado C.A."/>
            <person name="Makalowski W."/>
            <person name="Marzo M."/>
            <person name="Matsuda M."/>
            <person name="Matzkin L."/>
            <person name="McAllister B."/>
            <person name="McBride C.S."/>
            <person name="McKernan B."/>
            <person name="McKernan K."/>
            <person name="Mendez-Lago M."/>
            <person name="Minx P."/>
            <person name="Mollenhauer M.U."/>
            <person name="Montooth K."/>
            <person name="Mount S.M."/>
            <person name="Mu X."/>
            <person name="Myers E."/>
            <person name="Negre B."/>
            <person name="Newfeld S."/>
            <person name="Nielsen R."/>
            <person name="Noor M.A."/>
            <person name="O'Grady P."/>
            <person name="Pachter L."/>
            <person name="Papaceit M."/>
            <person name="Parisi M.J."/>
            <person name="Parisi M."/>
            <person name="Parts L."/>
            <person name="Pedersen J.S."/>
            <person name="Pesole G."/>
            <person name="Phillippy A.M."/>
            <person name="Ponting C.P."/>
            <person name="Pop M."/>
            <person name="Porcelli D."/>
            <person name="Powell J.R."/>
            <person name="Prohaska S."/>
            <person name="Pruitt K."/>
            <person name="Puig M."/>
            <person name="Quesneville H."/>
            <person name="Ram K.R."/>
            <person name="Rand D."/>
            <person name="Rasmussen M.D."/>
            <person name="Reed L.K."/>
            <person name="Reenan R."/>
            <person name="Reily A."/>
            <person name="Remington K.A."/>
            <person name="Rieger T.T."/>
            <person name="Ritchie M.G."/>
            <person name="Robin C."/>
            <person name="Rogers Y.H."/>
            <person name="Rohde C."/>
            <person name="Rozas J."/>
            <person name="Rubenfield M.J."/>
            <person name="Ruiz A."/>
            <person name="Russo S."/>
            <person name="Salzberg S.L."/>
            <person name="Sanchez-Gracia A."/>
            <person name="Saranga D.J."/>
            <person name="Sato H."/>
            <person name="Schaeffer S.W."/>
            <person name="Schatz M.C."/>
            <person name="Schlenke T."/>
            <person name="Schwartz R."/>
            <person name="Segarra C."/>
            <person name="Singh R.S."/>
            <person name="Sirot L."/>
            <person name="Sirota M."/>
            <person name="Sisneros N.B."/>
            <person name="Smith C.D."/>
            <person name="Smith T.F."/>
            <person name="Spieth J."/>
            <person name="Stage D.E."/>
            <person name="Stark A."/>
            <person name="Stephan W."/>
            <person name="Strausberg R.L."/>
            <person name="Strempel S."/>
            <person name="Sturgill D."/>
            <person name="Sutton G."/>
            <person name="Sutton G.G."/>
            <person name="Tao W."/>
            <person name="Teichmann S."/>
            <person name="Tobari Y.N."/>
            <person name="Tomimura Y."/>
            <person name="Tsolas J.M."/>
            <person name="Valente V.L."/>
            <person name="Venter E."/>
            <person name="Venter J.C."/>
            <person name="Vicario S."/>
            <person name="Vieira F.G."/>
            <person name="Vilella A.J."/>
            <person name="Villasante A."/>
            <person name="Walenz B."/>
            <person name="Wang J."/>
            <person name="Wasserman M."/>
            <person name="Watts T."/>
            <person name="Wilson D."/>
            <person name="Wilson R.K."/>
            <person name="Wing R.A."/>
            <person name="Wolfner M.F."/>
            <person name="Wong A."/>
            <person name="Wong G.K."/>
            <person name="Wu C.I."/>
            <person name="Wu G."/>
            <person name="Yamamoto D."/>
            <person name="Yang H.P."/>
            <person name="Yang S.P."/>
            <person name="Yorke J.A."/>
            <person name="Yoshida K."/>
            <person name="Zdobnov E."/>
            <person name="Zhang P."/>
            <person name="Zhang Y."/>
            <person name="Zimin A.V."/>
            <person name="Baldwin J."/>
            <person name="Abdouelleil A."/>
            <person name="Abdulkadir J."/>
            <person name="Abebe A."/>
            <person name="Abera B."/>
            <person name="Abreu J."/>
            <person name="Acer S.C."/>
            <person name="Aftuck L."/>
            <person name="Alexander A."/>
            <person name="An P."/>
            <person name="Anderson E."/>
            <person name="Anderson S."/>
            <person name="Arachi H."/>
            <person name="Azer M."/>
            <person name="Bachantsang P."/>
            <person name="Barry A."/>
            <person name="Bayul T."/>
            <person name="Berlin A."/>
            <person name="Bessette D."/>
            <person name="Bloom T."/>
            <person name="Blye J."/>
            <person name="Boguslavskiy L."/>
            <person name="Bonnet C."/>
            <person name="Boukhgalter B."/>
            <person name="Bourzgui I."/>
            <person name="Brown A."/>
            <person name="Cahill P."/>
            <person name="Channer S."/>
            <person name="Cheshatsang Y."/>
            <person name="Chuda L."/>
            <person name="Citroen M."/>
            <person name="Collymore A."/>
            <person name="Cooke P."/>
            <person name="Costello M."/>
            <person name="D'Aco K."/>
            <person name="Daza R."/>
            <person name="De Haan G."/>
            <person name="DeGray S."/>
            <person name="DeMaso C."/>
            <person name="Dhargay N."/>
            <person name="Dooley K."/>
            <person name="Dooley E."/>
            <person name="Doricent M."/>
            <person name="Dorje P."/>
            <person name="Dorjee K."/>
            <person name="Dupes A."/>
            <person name="Elong R."/>
            <person name="Falk J."/>
            <person name="Farina A."/>
            <person name="Faro S."/>
            <person name="Ferguson D."/>
            <person name="Fisher S."/>
            <person name="Foley C.D."/>
            <person name="Franke A."/>
            <person name="Friedrich D."/>
            <person name="Gadbois L."/>
            <person name="Gearin G."/>
            <person name="Gearin C.R."/>
            <person name="Giannoukos G."/>
            <person name="Goode T."/>
            <person name="Graham J."/>
            <person name="Grandbois E."/>
            <person name="Grewal S."/>
            <person name="Gyaltsen K."/>
            <person name="Hafez N."/>
            <person name="Hagos B."/>
            <person name="Hall J."/>
            <person name="Henson C."/>
            <person name="Hollinger A."/>
            <person name="Honan T."/>
            <person name="Huard M.D."/>
            <person name="Hughes L."/>
            <person name="Hurhula B."/>
            <person name="Husby M.E."/>
            <person name="Kamat A."/>
            <person name="Kanga B."/>
            <person name="Kashin S."/>
            <person name="Khazanovich D."/>
            <person name="Kisner P."/>
            <person name="Lance K."/>
            <person name="Lara M."/>
            <person name="Lee W."/>
            <person name="Lennon N."/>
            <person name="Letendre F."/>
            <person name="LeVine R."/>
            <person name="Lipovsky A."/>
            <person name="Liu X."/>
            <person name="Liu J."/>
            <person name="Liu S."/>
            <person name="Lokyitsang T."/>
            <person name="Lokyitsang Y."/>
            <person name="Lubonja R."/>
            <person name="Lui A."/>
            <person name="MacDonald P."/>
            <person name="Magnisalis V."/>
            <person name="Maru K."/>
            <person name="Matthews C."/>
            <person name="McCusker W."/>
            <person name="McDonough S."/>
            <person name="Mehta T."/>
            <person name="Meldrim J."/>
            <person name="Meneus L."/>
            <person name="Mihai O."/>
            <person name="Mihalev A."/>
            <person name="Mihova T."/>
            <person name="Mittelman R."/>
            <person name="Mlenga V."/>
            <person name="Montmayeur A."/>
            <person name="Mulrain L."/>
            <person name="Navidi A."/>
            <person name="Naylor J."/>
            <person name="Negash T."/>
            <person name="Nguyen T."/>
            <person name="Nguyen N."/>
            <person name="Nicol R."/>
            <person name="Norbu C."/>
            <person name="Norbu N."/>
            <person name="Novod N."/>
            <person name="O'Neill B."/>
            <person name="Osman S."/>
            <person name="Markiewicz E."/>
            <person name="Oyono O.L."/>
            <person name="Patti C."/>
            <person name="Phunkhang P."/>
            <person name="Pierre F."/>
            <person name="Priest M."/>
            <person name="Raghuraman S."/>
            <person name="Rege F."/>
            <person name="Reyes R."/>
            <person name="Rise C."/>
            <person name="Rogov P."/>
            <person name="Ross K."/>
            <person name="Ryan E."/>
            <person name="Settipalli S."/>
            <person name="Shea T."/>
            <person name="Sherpa N."/>
            <person name="Shi L."/>
            <person name="Shih D."/>
            <person name="Sparrow T."/>
            <person name="Spaulding J."/>
            <person name="Stalker J."/>
            <person name="Stange-Thomann N."/>
            <person name="Stavropoulos S."/>
            <person name="Stone C."/>
            <person name="Strader C."/>
            <person name="Tesfaye S."/>
            <person name="Thomson T."/>
            <person name="Thoulutsang Y."/>
            <person name="Thoulutsang D."/>
            <person name="Topham K."/>
            <person name="Topping I."/>
            <person name="Tsamla T."/>
            <person name="Vassiliev H."/>
            <person name="Vo A."/>
            <person name="Wangchuk T."/>
            <person name="Wangdi T."/>
            <person name="Weiand M."/>
            <person name="Wilkinson J."/>
            <person name="Wilson A."/>
            <person name="Yadav S."/>
            <person name="Young G."/>
            <person name="Yu Q."/>
            <person name="Zembek L."/>
            <person name="Zhong D."/>
            <person name="Zimmer A."/>
            <person name="Zwirko Z."/>
            <person name="Jaffe D.B."/>
            <person name="Alvarez P."/>
            <person name="Brockman W."/>
            <person name="Butler J."/>
            <person name="Chin C."/>
            <person name="Gnerre S."/>
            <person name="Grabherr M."/>
            <person name="Kleber M."/>
            <person name="Mauceli E."/>
            <person name="MacCallum I."/>
        </authorList>
    </citation>
    <scope>NUCLEOTIDE SEQUENCE [LARGE SCALE GENOMIC DNA]</scope>
    <source>
        <strain evidence="6">Tucson 14024-0371.13</strain>
    </source>
</reference>
<dbReference type="SUPFAM" id="SSF55797">
    <property type="entry name" value="PR-1-like"/>
    <property type="match status" value="1"/>
</dbReference>
<dbReference type="GeneID" id="6501134"/>
<gene>
    <name evidence="5" type="primary">Dana\GF18358</name>
    <name evidence="5" type="synonym">dana_GLEANR_19616</name>
    <name evidence="5" type="ORF">GF18358</name>
</gene>
<feature type="region of interest" description="Disordered" evidence="3">
    <location>
        <begin position="358"/>
        <end position="413"/>
    </location>
</feature>
<proteinExistence type="predicted"/>
<dbReference type="Proteomes" id="UP000007801">
    <property type="component" value="Unassembled WGS sequence"/>
</dbReference>
<dbReference type="SMR" id="B3M0H0"/>
<feature type="compositionally biased region" description="Low complexity" evidence="3">
    <location>
        <begin position="358"/>
        <end position="379"/>
    </location>
</feature>
<name>B3M0H0_DROAN</name>
<dbReference type="eggNOG" id="KOG3017">
    <property type="taxonomic scope" value="Eukaryota"/>
</dbReference>
<feature type="domain" description="SCP" evidence="4">
    <location>
        <begin position="99"/>
        <end position="258"/>
    </location>
</feature>
<dbReference type="KEGG" id="dan:6501134"/>
<evidence type="ECO:0000256" key="2">
    <source>
        <dbReference type="ARBA" id="ARBA00022525"/>
    </source>
</evidence>
<dbReference type="Gene3D" id="3.40.33.10">
    <property type="entry name" value="CAP"/>
    <property type="match status" value="1"/>
</dbReference>
<sequence length="499" mass="54716">MTSGQDSTTVAPDPTATTPADPGSNTTTPGGGNETQAGGSSTTPAPGSSGNNEGPDTTVDYCEPSLCPHGHLHVACNASMTITHRLCELDADIVPINERLQHFIVTVFNTLRNDVSKGGLNGLSPAARMASVQWDPDLAFLAEFNVRNCHLSHDECRNTKKFPHAGQTVAYRAFKGNIPDLEDIIKDCFGLWLNENLNVHIADILKFKGLKNKPPMYNFLQLMLESNDHFGCAILQQTHNGWFQTYLTCNFAVGLVKGKHIYTTSQLAGSGCKTGSHSIFHNLCSPDEKYDTEVPKADFAYLRAEEEEPDPKIWITESDESDTKDYIEYEKHGIHVMMPNHEEFVFLQGDAAPVTTVAAGGDTTTAPAGGDTTTAAGGDNTTGGPDGNNQTMASTGEEHNSTDAESLVEPTTLPPDLTALQRKFARFIFLMDLAETASSHRKFVITTSNHEITDKRHETSHNETEKAARSRKRQWRSRLAGRSMKLKPQLRSRRMQIRI</sequence>
<dbReference type="SMART" id="SM00198">
    <property type="entry name" value="SCP"/>
    <property type="match status" value="1"/>
</dbReference>
<dbReference type="PhylomeDB" id="B3M0H0"/>
<evidence type="ECO:0000313" key="5">
    <source>
        <dbReference type="EMBL" id="EDV43176.1"/>
    </source>
</evidence>